<reference evidence="3" key="1">
    <citation type="journal article" date="2020" name="Stud. Mycol.">
        <title>101 Dothideomycetes genomes: a test case for predicting lifestyles and emergence of pathogens.</title>
        <authorList>
            <person name="Haridas S."/>
            <person name="Albert R."/>
            <person name="Binder M."/>
            <person name="Bloem J."/>
            <person name="Labutti K."/>
            <person name="Salamov A."/>
            <person name="Andreopoulos B."/>
            <person name="Baker S."/>
            <person name="Barry K."/>
            <person name="Bills G."/>
            <person name="Bluhm B."/>
            <person name="Cannon C."/>
            <person name="Castanera R."/>
            <person name="Culley D."/>
            <person name="Daum C."/>
            <person name="Ezra D."/>
            <person name="Gonzalez J."/>
            <person name="Henrissat B."/>
            <person name="Kuo A."/>
            <person name="Liang C."/>
            <person name="Lipzen A."/>
            <person name="Lutzoni F."/>
            <person name="Magnuson J."/>
            <person name="Mondo S."/>
            <person name="Nolan M."/>
            <person name="Ohm R."/>
            <person name="Pangilinan J."/>
            <person name="Park H.-J."/>
            <person name="Ramirez L."/>
            <person name="Alfaro M."/>
            <person name="Sun H."/>
            <person name="Tritt A."/>
            <person name="Yoshinaga Y."/>
            <person name="Zwiers L.-H."/>
            <person name="Turgeon B."/>
            <person name="Goodwin S."/>
            <person name="Spatafora J."/>
            <person name="Crous P."/>
            <person name="Grigoriev I."/>
        </authorList>
    </citation>
    <scope>NUCLEOTIDE SEQUENCE</scope>
    <source>
        <strain evidence="3">CBS 122367</strain>
    </source>
</reference>
<evidence type="ECO:0000313" key="4">
    <source>
        <dbReference type="Proteomes" id="UP000799291"/>
    </source>
</evidence>
<dbReference type="PANTHER" id="PTHR48070:SF4">
    <property type="entry name" value="ESTERASE ALNB"/>
    <property type="match status" value="1"/>
</dbReference>
<sequence length="222" mass="24439">MRFLCLHGKGTNSQTLEVQLSAVKYQLGDGHTYEFVEGTVPEEAAPEIHAIMSPSEKYFGYFDEHSPQSVLDAVNNLERYIDIRGPFDGLIAFSQGGVLASTLLVRQARRGPNAGCVRVAMFFSGLIPVDPDLLERGVIAPLDHAQAGEMISIPTVHVWGAAEQGELPWPPKLYKLCKGETREQFQHTGGHEIPSSKDRVAVAEIVQKMRRAIWRADVGSAE</sequence>
<dbReference type="Pfam" id="PF03959">
    <property type="entry name" value="FSH1"/>
    <property type="match status" value="1"/>
</dbReference>
<gene>
    <name evidence="3" type="ORF">K458DRAFT_288949</name>
</gene>
<dbReference type="InterPro" id="IPR050593">
    <property type="entry name" value="LovG"/>
</dbReference>
<dbReference type="PANTHER" id="PTHR48070">
    <property type="entry name" value="ESTERASE OVCA2"/>
    <property type="match status" value="1"/>
</dbReference>
<dbReference type="GO" id="GO:0016787">
    <property type="term" value="F:hydrolase activity"/>
    <property type="evidence" value="ECO:0007669"/>
    <property type="project" value="UniProtKB-KW"/>
</dbReference>
<evidence type="ECO:0000256" key="1">
    <source>
        <dbReference type="ARBA" id="ARBA00022801"/>
    </source>
</evidence>
<name>A0A6G1JJD3_9PLEO</name>
<evidence type="ECO:0000259" key="2">
    <source>
        <dbReference type="Pfam" id="PF03959"/>
    </source>
</evidence>
<dbReference type="AlphaFoldDB" id="A0A6G1JJD3"/>
<organism evidence="3 4">
    <name type="scientific">Lentithecium fluviatile CBS 122367</name>
    <dbReference type="NCBI Taxonomy" id="1168545"/>
    <lineage>
        <taxon>Eukaryota</taxon>
        <taxon>Fungi</taxon>
        <taxon>Dikarya</taxon>
        <taxon>Ascomycota</taxon>
        <taxon>Pezizomycotina</taxon>
        <taxon>Dothideomycetes</taxon>
        <taxon>Pleosporomycetidae</taxon>
        <taxon>Pleosporales</taxon>
        <taxon>Massarineae</taxon>
        <taxon>Lentitheciaceae</taxon>
        <taxon>Lentithecium</taxon>
    </lineage>
</organism>
<keyword evidence="1" id="KW-0378">Hydrolase</keyword>
<accession>A0A6G1JJD3</accession>
<dbReference type="InterPro" id="IPR029058">
    <property type="entry name" value="AB_hydrolase_fold"/>
</dbReference>
<dbReference type="Gene3D" id="3.40.50.1820">
    <property type="entry name" value="alpha/beta hydrolase"/>
    <property type="match status" value="1"/>
</dbReference>
<protein>
    <recommendedName>
        <fullName evidence="2">Serine hydrolase domain-containing protein</fullName>
    </recommendedName>
</protein>
<feature type="domain" description="Serine hydrolase" evidence="2">
    <location>
        <begin position="2"/>
        <end position="200"/>
    </location>
</feature>
<keyword evidence="4" id="KW-1185">Reference proteome</keyword>
<dbReference type="InterPro" id="IPR005645">
    <property type="entry name" value="FSH-like_dom"/>
</dbReference>
<dbReference type="GO" id="GO:0005634">
    <property type="term" value="C:nucleus"/>
    <property type="evidence" value="ECO:0007669"/>
    <property type="project" value="TreeGrafter"/>
</dbReference>
<dbReference type="EMBL" id="MU005571">
    <property type="protein sequence ID" value="KAF2690331.1"/>
    <property type="molecule type" value="Genomic_DNA"/>
</dbReference>
<proteinExistence type="predicted"/>
<dbReference type="GO" id="GO:0005737">
    <property type="term" value="C:cytoplasm"/>
    <property type="evidence" value="ECO:0007669"/>
    <property type="project" value="TreeGrafter"/>
</dbReference>
<dbReference type="OrthoDB" id="2094269at2759"/>
<dbReference type="GO" id="GO:0019748">
    <property type="term" value="P:secondary metabolic process"/>
    <property type="evidence" value="ECO:0007669"/>
    <property type="project" value="TreeGrafter"/>
</dbReference>
<evidence type="ECO:0000313" key="3">
    <source>
        <dbReference type="EMBL" id="KAF2690331.1"/>
    </source>
</evidence>
<dbReference type="SUPFAM" id="SSF53474">
    <property type="entry name" value="alpha/beta-Hydrolases"/>
    <property type="match status" value="1"/>
</dbReference>
<dbReference type="Proteomes" id="UP000799291">
    <property type="component" value="Unassembled WGS sequence"/>
</dbReference>